<gene>
    <name evidence="1" type="ORF">pdam_00009417</name>
</gene>
<keyword evidence="2" id="KW-1185">Reference proteome</keyword>
<accession>A0A3M6TLE1</accession>
<dbReference type="Proteomes" id="UP000275408">
    <property type="component" value="Unassembled WGS sequence"/>
</dbReference>
<name>A0A3M6TLE1_POCDA</name>
<proteinExistence type="predicted"/>
<reference evidence="1 2" key="1">
    <citation type="journal article" date="2018" name="Sci. Rep.">
        <title>Comparative analysis of the Pocillopora damicornis genome highlights role of immune system in coral evolution.</title>
        <authorList>
            <person name="Cunning R."/>
            <person name="Bay R.A."/>
            <person name="Gillette P."/>
            <person name="Baker A.C."/>
            <person name="Traylor-Knowles N."/>
        </authorList>
    </citation>
    <scope>NUCLEOTIDE SEQUENCE [LARGE SCALE GENOMIC DNA]</scope>
    <source>
        <strain evidence="1">RSMAS</strain>
        <tissue evidence="1">Whole animal</tissue>
    </source>
</reference>
<comment type="caution">
    <text evidence="1">The sequence shown here is derived from an EMBL/GenBank/DDBJ whole genome shotgun (WGS) entry which is preliminary data.</text>
</comment>
<dbReference type="AlphaFoldDB" id="A0A3M6TLE1"/>
<protein>
    <submittedName>
        <fullName evidence="1">Uncharacterized protein</fullName>
    </submittedName>
</protein>
<organism evidence="1 2">
    <name type="scientific">Pocillopora damicornis</name>
    <name type="common">Cauliflower coral</name>
    <name type="synonym">Millepora damicornis</name>
    <dbReference type="NCBI Taxonomy" id="46731"/>
    <lineage>
        <taxon>Eukaryota</taxon>
        <taxon>Metazoa</taxon>
        <taxon>Cnidaria</taxon>
        <taxon>Anthozoa</taxon>
        <taxon>Hexacorallia</taxon>
        <taxon>Scleractinia</taxon>
        <taxon>Astrocoeniina</taxon>
        <taxon>Pocilloporidae</taxon>
        <taxon>Pocillopora</taxon>
    </lineage>
</organism>
<dbReference type="OrthoDB" id="5981401at2759"/>
<feature type="non-terminal residue" evidence="1">
    <location>
        <position position="1"/>
    </location>
</feature>
<sequence>PSFSEGVRTIKLPQPVIAQSLQVLLITRQRLSSCLTPTLYGCDALEVIEGKRHKYLSKDDILILDEKPN</sequence>
<evidence type="ECO:0000313" key="1">
    <source>
        <dbReference type="EMBL" id="RMX42180.1"/>
    </source>
</evidence>
<dbReference type="EMBL" id="RCHS01003422">
    <property type="protein sequence ID" value="RMX42180.1"/>
    <property type="molecule type" value="Genomic_DNA"/>
</dbReference>
<evidence type="ECO:0000313" key="2">
    <source>
        <dbReference type="Proteomes" id="UP000275408"/>
    </source>
</evidence>
<feature type="non-terminal residue" evidence="1">
    <location>
        <position position="69"/>
    </location>
</feature>